<keyword evidence="2" id="KW-1185">Reference proteome</keyword>
<dbReference type="Proteomes" id="UP000054359">
    <property type="component" value="Unassembled WGS sequence"/>
</dbReference>
<gene>
    <name evidence="1" type="ORF">X975_12897</name>
</gene>
<name>A0A087UZR9_STEMI</name>
<feature type="non-terminal residue" evidence="1">
    <location>
        <position position="48"/>
    </location>
</feature>
<reference evidence="1 2" key="1">
    <citation type="submission" date="2013-11" db="EMBL/GenBank/DDBJ databases">
        <title>Genome sequencing of Stegodyphus mimosarum.</title>
        <authorList>
            <person name="Bechsgaard J."/>
        </authorList>
    </citation>
    <scope>NUCLEOTIDE SEQUENCE [LARGE SCALE GENOMIC DNA]</scope>
</reference>
<proteinExistence type="predicted"/>
<dbReference type="EMBL" id="KK122506">
    <property type="protein sequence ID" value="KFM82858.1"/>
    <property type="molecule type" value="Genomic_DNA"/>
</dbReference>
<evidence type="ECO:0000313" key="1">
    <source>
        <dbReference type="EMBL" id="KFM82858.1"/>
    </source>
</evidence>
<organism evidence="1 2">
    <name type="scientific">Stegodyphus mimosarum</name>
    <name type="common">African social velvet spider</name>
    <dbReference type="NCBI Taxonomy" id="407821"/>
    <lineage>
        <taxon>Eukaryota</taxon>
        <taxon>Metazoa</taxon>
        <taxon>Ecdysozoa</taxon>
        <taxon>Arthropoda</taxon>
        <taxon>Chelicerata</taxon>
        <taxon>Arachnida</taxon>
        <taxon>Araneae</taxon>
        <taxon>Araneomorphae</taxon>
        <taxon>Entelegynae</taxon>
        <taxon>Eresoidea</taxon>
        <taxon>Eresidae</taxon>
        <taxon>Stegodyphus</taxon>
    </lineage>
</organism>
<accession>A0A087UZR9</accession>
<evidence type="ECO:0000313" key="2">
    <source>
        <dbReference type="Proteomes" id="UP000054359"/>
    </source>
</evidence>
<protein>
    <submittedName>
        <fullName evidence="1">Uncharacterized protein</fullName>
    </submittedName>
</protein>
<sequence>MSAKLASMDLSISSSILVLRAVKSSLISFTSHHVPTFLDEMNTKLHDG</sequence>
<dbReference type="AlphaFoldDB" id="A0A087UZR9"/>